<keyword evidence="1" id="KW-0175">Coiled coil</keyword>
<feature type="coiled-coil region" evidence="1">
    <location>
        <begin position="118"/>
        <end position="145"/>
    </location>
</feature>
<proteinExistence type="predicted"/>
<comment type="caution">
    <text evidence="2">The sequence shown here is derived from an EMBL/GenBank/DDBJ whole genome shotgun (WGS) entry which is preliminary data.</text>
</comment>
<protein>
    <submittedName>
        <fullName evidence="2">Uncharacterized protein</fullName>
    </submittedName>
</protein>
<dbReference type="EMBL" id="AEKL01000033">
    <property type="protein sequence ID" value="EFQ53431.1"/>
    <property type="molecule type" value="Genomic_DNA"/>
</dbReference>
<evidence type="ECO:0000313" key="3">
    <source>
        <dbReference type="Proteomes" id="UP000003070"/>
    </source>
</evidence>
<dbReference type="AlphaFoldDB" id="E3C769"/>
<gene>
    <name evidence="2" type="ORF">HMPREF9265_1400</name>
</gene>
<reference evidence="2 3" key="1">
    <citation type="submission" date="2010-10" db="EMBL/GenBank/DDBJ databases">
        <authorList>
            <person name="Durkin A.S."/>
            <person name="Madupu R."/>
            <person name="Torralba M."/>
            <person name="Gillis M."/>
            <person name="Methe B."/>
            <person name="Sutton G."/>
            <person name="Nelson K.E."/>
        </authorList>
    </citation>
    <scope>NUCLEOTIDE SEQUENCE [LARGE SCALE GENOMIC DNA]</scope>
    <source>
        <strain evidence="2 3">PB013-T2-3</strain>
    </source>
</reference>
<dbReference type="Proteomes" id="UP000003070">
    <property type="component" value="Unassembled WGS sequence"/>
</dbReference>
<dbReference type="eggNOG" id="ENOG5030B9Z">
    <property type="taxonomic scope" value="Bacteria"/>
</dbReference>
<evidence type="ECO:0000313" key="2">
    <source>
        <dbReference type="EMBL" id="EFQ53431.1"/>
    </source>
</evidence>
<accession>E3C769</accession>
<organism evidence="2 3">
    <name type="scientific">Limosilactobacillus oris PB013-T2-3</name>
    <dbReference type="NCBI Taxonomy" id="908339"/>
    <lineage>
        <taxon>Bacteria</taxon>
        <taxon>Bacillati</taxon>
        <taxon>Bacillota</taxon>
        <taxon>Bacilli</taxon>
        <taxon>Lactobacillales</taxon>
        <taxon>Lactobacillaceae</taxon>
        <taxon>Limosilactobacillus</taxon>
    </lineage>
</organism>
<evidence type="ECO:0000256" key="1">
    <source>
        <dbReference type="SAM" id="Coils"/>
    </source>
</evidence>
<name>E3C769_9LACO</name>
<sequence>MMQSNIKGYKSQLVDTIVENAPTHKVEPALLKPNEVAQPANTDTGRQQHLRQTLKYLTDTVTKVLRRIKIDALSFINQPPKHLQSAKIDPSTIQASKHPFDYKKELQLENNPIIKLKKAILMANNEQLQKANDQTKQSLNKQADNEWEF</sequence>